<keyword evidence="2" id="KW-1185">Reference proteome</keyword>
<dbReference type="AlphaFoldDB" id="A0AAD7BXT7"/>
<gene>
    <name evidence="1" type="ORF">B0H17DRAFT_1217518</name>
</gene>
<sequence length="489" mass="52755">MSGLGGFSRHSPRATLMYSENTNIFSSCCYKRHARGDATAWTSTRMVGPPPRVSSAFPCTASSASHGSTCEALPQRAPQDRLVRGRRREREEIRAQQELVPEDRCRKDSSSDFGSGDALMASSKATWSHTSSSAHHGGVEINADFNPKIRVLGAPVRRPLAQRYAHSLICPKMQQRYEGGTHEFSKDVAGDGAEPAVRILRQSVPFPSNPLRAGLPPPVPLPPDDRAALLQANGEGRFERAMTHSRCTSVLCQPRPILHQGESMQTQTPACRRLSSARGCAGHCAHAARGSPCAFSCKMVKHFIGKRPRMRTAHTAHDPALLRFSESILTLVPIPATKKPRCLAATAPPELACAGIDTHRSPHPSPLGLQCLSAPACTGALFRTAAATLSHRMPRAQGRPRIRGLSCACGLRPAGTTGQGAPPRVSAPVSVSVSARLARACRRRAQSMPAATPRVHSRRSFLDSGLENTPNIEYHGTNAATRWELCEEV</sequence>
<protein>
    <submittedName>
        <fullName evidence="1">Uncharacterized protein</fullName>
    </submittedName>
</protein>
<name>A0AAD7BXT7_MYCRO</name>
<proteinExistence type="predicted"/>
<comment type="caution">
    <text evidence="1">The sequence shown here is derived from an EMBL/GenBank/DDBJ whole genome shotgun (WGS) entry which is preliminary data.</text>
</comment>
<evidence type="ECO:0000313" key="1">
    <source>
        <dbReference type="EMBL" id="KAJ7633508.1"/>
    </source>
</evidence>
<reference evidence="1" key="1">
    <citation type="submission" date="2023-03" db="EMBL/GenBank/DDBJ databases">
        <title>Massive genome expansion in bonnet fungi (Mycena s.s.) driven by repeated elements and novel gene families across ecological guilds.</title>
        <authorList>
            <consortium name="Lawrence Berkeley National Laboratory"/>
            <person name="Harder C.B."/>
            <person name="Miyauchi S."/>
            <person name="Viragh M."/>
            <person name="Kuo A."/>
            <person name="Thoen E."/>
            <person name="Andreopoulos B."/>
            <person name="Lu D."/>
            <person name="Skrede I."/>
            <person name="Drula E."/>
            <person name="Henrissat B."/>
            <person name="Morin E."/>
            <person name="Kohler A."/>
            <person name="Barry K."/>
            <person name="LaButti K."/>
            <person name="Morin E."/>
            <person name="Salamov A."/>
            <person name="Lipzen A."/>
            <person name="Mereny Z."/>
            <person name="Hegedus B."/>
            <person name="Baldrian P."/>
            <person name="Stursova M."/>
            <person name="Weitz H."/>
            <person name="Taylor A."/>
            <person name="Grigoriev I.V."/>
            <person name="Nagy L.G."/>
            <person name="Martin F."/>
            <person name="Kauserud H."/>
        </authorList>
    </citation>
    <scope>NUCLEOTIDE SEQUENCE</scope>
    <source>
        <strain evidence="1">CBHHK067</strain>
    </source>
</reference>
<dbReference type="Proteomes" id="UP001221757">
    <property type="component" value="Unassembled WGS sequence"/>
</dbReference>
<dbReference type="EMBL" id="JARKIE010000490">
    <property type="protein sequence ID" value="KAJ7633508.1"/>
    <property type="molecule type" value="Genomic_DNA"/>
</dbReference>
<organism evidence="1 2">
    <name type="scientific">Mycena rosella</name>
    <name type="common">Pink bonnet</name>
    <name type="synonym">Agaricus rosellus</name>
    <dbReference type="NCBI Taxonomy" id="1033263"/>
    <lineage>
        <taxon>Eukaryota</taxon>
        <taxon>Fungi</taxon>
        <taxon>Dikarya</taxon>
        <taxon>Basidiomycota</taxon>
        <taxon>Agaricomycotina</taxon>
        <taxon>Agaricomycetes</taxon>
        <taxon>Agaricomycetidae</taxon>
        <taxon>Agaricales</taxon>
        <taxon>Marasmiineae</taxon>
        <taxon>Mycenaceae</taxon>
        <taxon>Mycena</taxon>
    </lineage>
</organism>
<accession>A0AAD7BXT7</accession>
<evidence type="ECO:0000313" key="2">
    <source>
        <dbReference type="Proteomes" id="UP001221757"/>
    </source>
</evidence>